<keyword evidence="1" id="KW-0677">Repeat</keyword>
<evidence type="ECO:0000313" key="5">
    <source>
        <dbReference type="EMBL" id="CAD1846050.1"/>
    </source>
</evidence>
<accession>A0A6V7QS67</accession>
<evidence type="ECO:0000256" key="4">
    <source>
        <dbReference type="SAM" id="MobiDB-lite"/>
    </source>
</evidence>
<sequence length="739" mass="83286">MGRKPVSSSVSFFARSLPFLTPIPRRHHPQVRVSHPLPLHPSYSPATIRPFSTSTVPSSASSDEGPSSISASETDIRSEIHMDFVAKAYSGIGKSVISKCSYLWEEKAETFTEKSSLRDVLKMGLNLSPETIRRFSRVPELKPEGFLEILLGFGSDVNLRTVDFLWNLFKWAERQSSEFRHLQKSYEIMVSMLIKAPMLEEAESLLLSVEVSRVFSDASIMFSEIIQGYTEACKLDNSMALYDLARDKGLIPSGSCYQALLRFFIRKGKVEAVLRVYMDMLEFGLGSYSEEHALHFVILELTKKGKIVDALSIIRRVKNSGVEASRGALSAIAEGFCQKKDFNDMLNFLEEWRHIPEVSVCNKIAASLCANLGTQESWLFVQKMEILECFSRSVEPKAYAYNALISGVFKEGLYRHAKYVFNDMVERGLIPDLSTFRILLAGYCKHRKFDEIEQVLSDMNNYSVNSLAPVECALSKALTFLGLDYLGVKVKRDNDVGLPKAEFFDSVGNGLYLETDSEKYETLLDEIIDTGMVPDFDSAIITECKHGNIESALELKDEVIQWGKKIALATYSELLKRLFAIPSRVKEAMSLVEQFPEFLNQLDSETLNLLVRTLSKNGMVASARLILEQMLRKELLVERDTYTCLLMNLCEERNTVGFWECWEQAKRSNWSPTRKKIIVIISCLCKQGMIKDALELIDGIVNHSAELVIGGYSGLIKELCMMGYTSVGCAMMEAVLEMV</sequence>
<dbReference type="Pfam" id="PF01535">
    <property type="entry name" value="PPR"/>
    <property type="match status" value="3"/>
</dbReference>
<dbReference type="PANTHER" id="PTHR47932:SF62">
    <property type="entry name" value="EXPRESSED PROTEIN"/>
    <property type="match status" value="1"/>
</dbReference>
<keyword evidence="2" id="KW-0809">Transit peptide</keyword>
<reference evidence="5" key="1">
    <citation type="submission" date="2020-07" db="EMBL/GenBank/DDBJ databases">
        <authorList>
            <person name="Lin J."/>
        </authorList>
    </citation>
    <scope>NUCLEOTIDE SEQUENCE</scope>
</reference>
<dbReference type="GO" id="GO:0003729">
    <property type="term" value="F:mRNA binding"/>
    <property type="evidence" value="ECO:0007669"/>
    <property type="project" value="TreeGrafter"/>
</dbReference>
<organism evidence="5">
    <name type="scientific">Ananas comosus var. bracteatus</name>
    <name type="common">red pineapple</name>
    <dbReference type="NCBI Taxonomy" id="296719"/>
    <lineage>
        <taxon>Eukaryota</taxon>
        <taxon>Viridiplantae</taxon>
        <taxon>Streptophyta</taxon>
        <taxon>Embryophyta</taxon>
        <taxon>Tracheophyta</taxon>
        <taxon>Spermatophyta</taxon>
        <taxon>Magnoliopsida</taxon>
        <taxon>Liliopsida</taxon>
        <taxon>Poales</taxon>
        <taxon>Bromeliaceae</taxon>
        <taxon>Bromelioideae</taxon>
        <taxon>Ananas</taxon>
    </lineage>
</organism>
<evidence type="ECO:0000256" key="3">
    <source>
        <dbReference type="PROSITE-ProRule" id="PRU00708"/>
    </source>
</evidence>
<evidence type="ECO:0008006" key="6">
    <source>
        <dbReference type="Google" id="ProtNLM"/>
    </source>
</evidence>
<dbReference type="Pfam" id="PF13041">
    <property type="entry name" value="PPR_2"/>
    <property type="match status" value="1"/>
</dbReference>
<feature type="compositionally biased region" description="Low complexity" evidence="4">
    <location>
        <begin position="52"/>
        <end position="72"/>
    </location>
</feature>
<dbReference type="Gene3D" id="1.25.40.10">
    <property type="entry name" value="Tetratricopeptide repeat domain"/>
    <property type="match status" value="3"/>
</dbReference>
<dbReference type="AlphaFoldDB" id="A0A6V7QS67"/>
<dbReference type="InterPro" id="IPR011990">
    <property type="entry name" value="TPR-like_helical_dom_sf"/>
</dbReference>
<evidence type="ECO:0000256" key="1">
    <source>
        <dbReference type="ARBA" id="ARBA00022737"/>
    </source>
</evidence>
<feature type="region of interest" description="Disordered" evidence="4">
    <location>
        <begin position="50"/>
        <end position="72"/>
    </location>
</feature>
<dbReference type="NCBIfam" id="TIGR00756">
    <property type="entry name" value="PPR"/>
    <property type="match status" value="2"/>
</dbReference>
<protein>
    <recommendedName>
        <fullName evidence="6">Pentatricopeptide repeat-containing protein</fullName>
    </recommendedName>
</protein>
<dbReference type="PANTHER" id="PTHR47932">
    <property type="entry name" value="ATPASE EXPRESSION PROTEIN 3"/>
    <property type="match status" value="1"/>
</dbReference>
<feature type="repeat" description="PPR" evidence="3">
    <location>
        <begin position="253"/>
        <end position="287"/>
    </location>
</feature>
<name>A0A6V7QS67_ANACO</name>
<feature type="repeat" description="PPR" evidence="3">
    <location>
        <begin position="603"/>
        <end position="637"/>
    </location>
</feature>
<dbReference type="PROSITE" id="PS51375">
    <property type="entry name" value="PPR"/>
    <property type="match status" value="4"/>
</dbReference>
<dbReference type="EMBL" id="CAJEUB010000010">
    <property type="protein sequence ID" value="CAD1846050.1"/>
    <property type="molecule type" value="Genomic_DNA"/>
</dbReference>
<gene>
    <name evidence="5" type="ORF">CB5_LOCUS29261</name>
</gene>
<evidence type="ECO:0000256" key="2">
    <source>
        <dbReference type="ARBA" id="ARBA00022946"/>
    </source>
</evidence>
<feature type="repeat" description="PPR" evidence="3">
    <location>
        <begin position="432"/>
        <end position="466"/>
    </location>
</feature>
<dbReference type="InterPro" id="IPR002885">
    <property type="entry name" value="PPR_rpt"/>
</dbReference>
<proteinExistence type="predicted"/>
<feature type="repeat" description="PPR" evidence="3">
    <location>
        <begin position="397"/>
        <end position="431"/>
    </location>
</feature>